<proteinExistence type="predicted"/>
<dbReference type="EMBL" id="JAUKTV010000015">
    <property type="protein sequence ID" value="KAK0714413.1"/>
    <property type="molecule type" value="Genomic_DNA"/>
</dbReference>
<keyword evidence="2" id="KW-1185">Reference proteome</keyword>
<dbReference type="SUPFAM" id="SSF52047">
    <property type="entry name" value="RNI-like"/>
    <property type="match status" value="1"/>
</dbReference>
<dbReference type="Proteomes" id="UP001172159">
    <property type="component" value="Unassembled WGS sequence"/>
</dbReference>
<dbReference type="AlphaFoldDB" id="A0AA40AEK1"/>
<accession>A0AA40AEK1</accession>
<evidence type="ECO:0000313" key="1">
    <source>
        <dbReference type="EMBL" id="KAK0714413.1"/>
    </source>
</evidence>
<reference evidence="1" key="1">
    <citation type="submission" date="2023-06" db="EMBL/GenBank/DDBJ databases">
        <title>Genome-scale phylogeny and comparative genomics of the fungal order Sordariales.</title>
        <authorList>
            <consortium name="Lawrence Berkeley National Laboratory"/>
            <person name="Hensen N."/>
            <person name="Bonometti L."/>
            <person name="Westerberg I."/>
            <person name="Brannstrom I.O."/>
            <person name="Guillou S."/>
            <person name="Cros-Aarteil S."/>
            <person name="Calhoun S."/>
            <person name="Haridas S."/>
            <person name="Kuo A."/>
            <person name="Mondo S."/>
            <person name="Pangilinan J."/>
            <person name="Riley R."/>
            <person name="Labutti K."/>
            <person name="Andreopoulos B."/>
            <person name="Lipzen A."/>
            <person name="Chen C."/>
            <person name="Yanf M."/>
            <person name="Daum C."/>
            <person name="Ng V."/>
            <person name="Clum A."/>
            <person name="Steindorff A."/>
            <person name="Ohm R."/>
            <person name="Martin F."/>
            <person name="Silar P."/>
            <person name="Natvig D."/>
            <person name="Lalanne C."/>
            <person name="Gautier V."/>
            <person name="Ament-Velasquez S.L."/>
            <person name="Kruys A."/>
            <person name="Hutchinson M.I."/>
            <person name="Powell A.J."/>
            <person name="Barry K."/>
            <person name="Miller A.N."/>
            <person name="Grigoriev I.V."/>
            <person name="Debuchy R."/>
            <person name="Gladieux P."/>
            <person name="Thoren M.H."/>
            <person name="Johannesson H."/>
        </authorList>
    </citation>
    <scope>NUCLEOTIDE SEQUENCE</scope>
    <source>
        <strain evidence="1">CBS 540.89</strain>
    </source>
</reference>
<organism evidence="1 2">
    <name type="scientific">Apiosordaria backusii</name>
    <dbReference type="NCBI Taxonomy" id="314023"/>
    <lineage>
        <taxon>Eukaryota</taxon>
        <taxon>Fungi</taxon>
        <taxon>Dikarya</taxon>
        <taxon>Ascomycota</taxon>
        <taxon>Pezizomycotina</taxon>
        <taxon>Sordariomycetes</taxon>
        <taxon>Sordariomycetidae</taxon>
        <taxon>Sordariales</taxon>
        <taxon>Lasiosphaeriaceae</taxon>
        <taxon>Apiosordaria</taxon>
    </lineage>
</organism>
<name>A0AA40AEK1_9PEZI</name>
<protein>
    <recommendedName>
        <fullName evidence="3">F-box domain-containing protein</fullName>
    </recommendedName>
</protein>
<dbReference type="Gene3D" id="3.80.10.10">
    <property type="entry name" value="Ribonuclease Inhibitor"/>
    <property type="match status" value="1"/>
</dbReference>
<gene>
    <name evidence="1" type="ORF">B0T21DRAFT_70940</name>
</gene>
<dbReference type="InterPro" id="IPR032675">
    <property type="entry name" value="LRR_dom_sf"/>
</dbReference>
<evidence type="ECO:0008006" key="3">
    <source>
        <dbReference type="Google" id="ProtNLM"/>
    </source>
</evidence>
<comment type="caution">
    <text evidence="1">The sequence shown here is derived from an EMBL/GenBank/DDBJ whole genome shotgun (WGS) entry which is preliminary data.</text>
</comment>
<sequence length="464" mass="53410">MLSIVDLPAEILDKICEILDIICRALGSCHDLTSARATCRDLKAVADRYVFRHIKFCMHDDDFDVLRSIANDHRSLYVQSLRYNTRIFSEETPLTRRLEFFAERMAIFSNQVKIMTEDGDIAFWRDVIPKFPNLREIFVTSDRDRELNTDMCDWRISAYQHLNLEAKRSHHSRTARHLQAVFEGLRAAGGSLQRLASVQTGFLSLIHANSTSDVKGYELPSWPFPSTWAATDCLGAQLSTLTHFGILLRNEPPPNRAWDWKIHPNRAWDWNIDIPMKNARMTVVKDIIKSMTNLQSLTLGLKHERTDSIQWFIPEGQHWQHLHTLHLANLFFGYQTLLNFLLRHKKTLRTLVLNNCSLRELGVSGQRSWENFFPDLKAGFLPYSLNVTALGTLLADGDRFKGPLSTPVLQTFLRDPDAVQLGPLPRAGEGVYIYPRTLFQPYNILKTHSFFVERGLMPVCESWS</sequence>
<evidence type="ECO:0000313" key="2">
    <source>
        <dbReference type="Proteomes" id="UP001172159"/>
    </source>
</evidence>